<feature type="transmembrane region" description="Helical" evidence="6">
    <location>
        <begin position="12"/>
        <end position="30"/>
    </location>
</feature>
<keyword evidence="5 6" id="KW-0472">Membrane</keyword>
<feature type="transmembrane region" description="Helical" evidence="6">
    <location>
        <begin position="221"/>
        <end position="242"/>
    </location>
</feature>
<dbReference type="InterPro" id="IPR050638">
    <property type="entry name" value="AA-Vitamin_Transporters"/>
</dbReference>
<feature type="transmembrane region" description="Helical" evidence="6">
    <location>
        <begin position="42"/>
        <end position="61"/>
    </location>
</feature>
<comment type="subcellular location">
    <subcellularLocation>
        <location evidence="1">Cell membrane</location>
        <topology evidence="1">Multi-pass membrane protein</topology>
    </subcellularLocation>
</comment>
<feature type="transmembrane region" description="Helical" evidence="6">
    <location>
        <begin position="249"/>
        <end position="269"/>
    </location>
</feature>
<keyword evidence="4 6" id="KW-1133">Transmembrane helix</keyword>
<dbReference type="RefSeq" id="WP_379873786.1">
    <property type="nucleotide sequence ID" value="NZ_JBHUIP010000001.1"/>
</dbReference>
<sequence>MISAQEAENRRKGLILLSMVTLIWGCNWPIMKTALTEIPPFWFVVYRFVLGGACITLLVALRGNLKLPHRQDWPLVGGSALMQMAAYSIFIVLGLKDLPAGRAALLAYTTPIWVIPLARLYLKEEITLKRALAVVLGVGGILVLIWPQSISNIDMVQLGAYGLMALSALAWAISIVQVRGHKFVGTALDLAPWQMLIALMVLIPLAFVMDGPPQFAFSGTAYAAMAYIGPLATAFAFWAIVAGGRLVPANVMSIAMLAAPLIGLTLSVSFMGEQITLPLVVGILMIGMSLLLNLKR</sequence>
<feature type="transmembrane region" description="Helical" evidence="6">
    <location>
        <begin position="190"/>
        <end position="209"/>
    </location>
</feature>
<dbReference type="InterPro" id="IPR037185">
    <property type="entry name" value="EmrE-like"/>
</dbReference>
<feature type="transmembrane region" description="Helical" evidence="6">
    <location>
        <begin position="128"/>
        <end position="146"/>
    </location>
</feature>
<feature type="transmembrane region" description="Helical" evidence="6">
    <location>
        <begin position="101"/>
        <end position="121"/>
    </location>
</feature>
<evidence type="ECO:0000256" key="1">
    <source>
        <dbReference type="ARBA" id="ARBA00004651"/>
    </source>
</evidence>
<evidence type="ECO:0000256" key="5">
    <source>
        <dbReference type="ARBA" id="ARBA00023136"/>
    </source>
</evidence>
<evidence type="ECO:0000256" key="4">
    <source>
        <dbReference type="ARBA" id="ARBA00022989"/>
    </source>
</evidence>
<dbReference type="InterPro" id="IPR000620">
    <property type="entry name" value="EamA_dom"/>
</dbReference>
<keyword evidence="2" id="KW-1003">Cell membrane</keyword>
<proteinExistence type="predicted"/>
<evidence type="ECO:0000259" key="7">
    <source>
        <dbReference type="Pfam" id="PF00892"/>
    </source>
</evidence>
<evidence type="ECO:0000313" key="9">
    <source>
        <dbReference type="Proteomes" id="UP001597295"/>
    </source>
</evidence>
<reference evidence="9" key="1">
    <citation type="journal article" date="2019" name="Int. J. Syst. Evol. Microbiol.">
        <title>The Global Catalogue of Microorganisms (GCM) 10K type strain sequencing project: providing services to taxonomists for standard genome sequencing and annotation.</title>
        <authorList>
            <consortium name="The Broad Institute Genomics Platform"/>
            <consortium name="The Broad Institute Genome Sequencing Center for Infectious Disease"/>
            <person name="Wu L."/>
            <person name="Ma J."/>
        </authorList>
    </citation>
    <scope>NUCLEOTIDE SEQUENCE [LARGE SCALE GENOMIC DNA]</scope>
    <source>
        <strain evidence="9">CGMCC 1.19062</strain>
    </source>
</reference>
<accession>A0ABW5DJZ8</accession>
<feature type="transmembrane region" description="Helical" evidence="6">
    <location>
        <begin position="275"/>
        <end position="294"/>
    </location>
</feature>
<organism evidence="8 9">
    <name type="scientific">Lacibacterium aquatile</name>
    <dbReference type="NCBI Taxonomy" id="1168082"/>
    <lineage>
        <taxon>Bacteria</taxon>
        <taxon>Pseudomonadati</taxon>
        <taxon>Pseudomonadota</taxon>
        <taxon>Alphaproteobacteria</taxon>
        <taxon>Rhodospirillales</taxon>
        <taxon>Rhodospirillaceae</taxon>
    </lineage>
</organism>
<evidence type="ECO:0000256" key="2">
    <source>
        <dbReference type="ARBA" id="ARBA00022475"/>
    </source>
</evidence>
<dbReference type="PANTHER" id="PTHR32322">
    <property type="entry name" value="INNER MEMBRANE TRANSPORTER"/>
    <property type="match status" value="1"/>
</dbReference>
<dbReference type="Pfam" id="PF00892">
    <property type="entry name" value="EamA"/>
    <property type="match status" value="2"/>
</dbReference>
<dbReference type="EMBL" id="JBHUIP010000001">
    <property type="protein sequence ID" value="MFD2261259.1"/>
    <property type="molecule type" value="Genomic_DNA"/>
</dbReference>
<name>A0ABW5DJZ8_9PROT</name>
<evidence type="ECO:0000256" key="3">
    <source>
        <dbReference type="ARBA" id="ARBA00022692"/>
    </source>
</evidence>
<evidence type="ECO:0000256" key="6">
    <source>
        <dbReference type="SAM" id="Phobius"/>
    </source>
</evidence>
<feature type="domain" description="EamA" evidence="7">
    <location>
        <begin position="12"/>
        <end position="145"/>
    </location>
</feature>
<dbReference type="SUPFAM" id="SSF103481">
    <property type="entry name" value="Multidrug resistance efflux transporter EmrE"/>
    <property type="match status" value="2"/>
</dbReference>
<keyword evidence="3 6" id="KW-0812">Transmembrane</keyword>
<keyword evidence="9" id="KW-1185">Reference proteome</keyword>
<protein>
    <submittedName>
        <fullName evidence="8">DMT family transporter</fullName>
    </submittedName>
</protein>
<dbReference type="PANTHER" id="PTHR32322:SF18">
    <property type="entry name" value="S-ADENOSYLMETHIONINE_S-ADENOSYLHOMOCYSTEINE TRANSPORTER"/>
    <property type="match status" value="1"/>
</dbReference>
<feature type="transmembrane region" description="Helical" evidence="6">
    <location>
        <begin position="158"/>
        <end position="178"/>
    </location>
</feature>
<feature type="transmembrane region" description="Helical" evidence="6">
    <location>
        <begin position="73"/>
        <end position="95"/>
    </location>
</feature>
<feature type="domain" description="EamA" evidence="7">
    <location>
        <begin position="161"/>
        <end position="293"/>
    </location>
</feature>
<dbReference type="Gene3D" id="1.10.3730.20">
    <property type="match status" value="1"/>
</dbReference>
<dbReference type="Proteomes" id="UP001597295">
    <property type="component" value="Unassembled WGS sequence"/>
</dbReference>
<evidence type="ECO:0000313" key="8">
    <source>
        <dbReference type="EMBL" id="MFD2261259.1"/>
    </source>
</evidence>
<comment type="caution">
    <text evidence="8">The sequence shown here is derived from an EMBL/GenBank/DDBJ whole genome shotgun (WGS) entry which is preliminary data.</text>
</comment>
<gene>
    <name evidence="8" type="ORF">ACFSM5_00045</name>
</gene>